<proteinExistence type="inferred from homology"/>
<dbReference type="PANTHER" id="PTHR30367:SF6">
    <property type="entry name" value="SECRETION PROTEIN-RELATED"/>
    <property type="match status" value="1"/>
</dbReference>
<dbReference type="SUPFAM" id="SSF111369">
    <property type="entry name" value="HlyD-like secretion proteins"/>
    <property type="match status" value="2"/>
</dbReference>
<dbReference type="Gene3D" id="2.40.30.170">
    <property type="match status" value="1"/>
</dbReference>
<dbReference type="AlphaFoldDB" id="A0A1T4U913"/>
<evidence type="ECO:0000259" key="2">
    <source>
        <dbReference type="Pfam" id="PF25917"/>
    </source>
</evidence>
<accession>A0A1T4U913</accession>
<evidence type="ECO:0000256" key="1">
    <source>
        <dbReference type="ARBA" id="ARBA00009477"/>
    </source>
</evidence>
<dbReference type="InterPro" id="IPR058625">
    <property type="entry name" value="MdtA-like_BSH"/>
</dbReference>
<protein>
    <submittedName>
        <fullName evidence="3">Inner membrane protein YibH</fullName>
    </submittedName>
</protein>
<sequence>MPNSHTTFQRWMRCLIVIFILLMAYIVIADRYVPLTSESRVQGYVVQIAPEVSGTITHVDIKNNQSVVKGELLFSIDDQKYRLAVDKAQVALEQAHQQEQALYAQASVAQANIATSQANYNNAHNDFNRISKLAKKKLVSVSMRDNAYTKNQTTQANLAAAKQQAIVIQTQLGAKYGQSTIVLAAKNALAQAKLNLAHTKVIAPSNGVITNLQVDVGTMANTNQPILTFIPTDSMWVAADFREKSIANFHSKSKAYVAYDALPGQVFPLTINNRDFGVAAAQQVANGHLTTIETSNRWVRDAQRVRVNFISQQLLPPQLFVGSRATVVVYPQNSSLWQLLAKIEIHLASVLHYIY</sequence>
<dbReference type="PANTHER" id="PTHR30367">
    <property type="entry name" value="P-HYDROXYBENZOIC ACID EFFLUX PUMP SUBUNIT AAEA-RELATED"/>
    <property type="match status" value="1"/>
</dbReference>
<dbReference type="OrthoDB" id="8958519at2"/>
<dbReference type="Gene3D" id="2.40.50.100">
    <property type="match status" value="1"/>
</dbReference>
<feature type="domain" description="Multidrug resistance protein MdtA-like barrel-sandwich hybrid" evidence="2">
    <location>
        <begin position="45"/>
        <end position="225"/>
    </location>
</feature>
<organism evidence="3 4">
    <name type="scientific">Photobacterium toruni</name>
    <dbReference type="NCBI Taxonomy" id="1935446"/>
    <lineage>
        <taxon>Bacteria</taxon>
        <taxon>Pseudomonadati</taxon>
        <taxon>Pseudomonadota</taxon>
        <taxon>Gammaproteobacteria</taxon>
        <taxon>Vibrionales</taxon>
        <taxon>Vibrionaceae</taxon>
        <taxon>Photobacterium</taxon>
    </lineage>
</organism>
<gene>
    <name evidence="3" type="primary">yibH</name>
    <name evidence="3" type="ORF">CZ814_02886</name>
</gene>
<dbReference type="InterPro" id="IPR050393">
    <property type="entry name" value="MFP_Efflux_Pump"/>
</dbReference>
<comment type="similarity">
    <text evidence="1">Belongs to the membrane fusion protein (MFP) (TC 8.A.1) family.</text>
</comment>
<dbReference type="RefSeq" id="WP_080175640.1">
    <property type="nucleotide sequence ID" value="NZ_AP024855.1"/>
</dbReference>
<name>A0A1T4U913_9GAMM</name>
<evidence type="ECO:0000313" key="3">
    <source>
        <dbReference type="EMBL" id="SKA49183.1"/>
    </source>
</evidence>
<dbReference type="Proteomes" id="UP000191116">
    <property type="component" value="Unassembled WGS sequence"/>
</dbReference>
<dbReference type="Pfam" id="PF25917">
    <property type="entry name" value="BSH_RND"/>
    <property type="match status" value="1"/>
</dbReference>
<evidence type="ECO:0000313" key="4">
    <source>
        <dbReference type="Proteomes" id="UP000191116"/>
    </source>
</evidence>
<reference evidence="3 4" key="1">
    <citation type="submission" date="2017-02" db="EMBL/GenBank/DDBJ databases">
        <authorList>
            <person name="Peterson S.W."/>
        </authorList>
    </citation>
    <scope>NUCLEOTIDE SEQUENCE [LARGE SCALE GENOMIC DNA]</scope>
    <source>
        <strain evidence="3 4">CECT 9189</strain>
    </source>
</reference>
<dbReference type="EMBL" id="FUWP01000018">
    <property type="protein sequence ID" value="SKA49183.1"/>
    <property type="molecule type" value="Genomic_DNA"/>
</dbReference>